<evidence type="ECO:0000313" key="9">
    <source>
        <dbReference type="EMBL" id="RUT35840.1"/>
    </source>
</evidence>
<comment type="similarity">
    <text evidence="2">Belongs to the ABC transporter superfamily.</text>
</comment>
<keyword evidence="3" id="KW-0813">Transport</keyword>
<feature type="domain" description="ABC transporter" evidence="8">
    <location>
        <begin position="8"/>
        <end position="257"/>
    </location>
</feature>
<dbReference type="PROSITE" id="PS50893">
    <property type="entry name" value="ABC_TRANSPORTER_2"/>
    <property type="match status" value="1"/>
</dbReference>
<keyword evidence="6 9" id="KW-0067">ATP-binding</keyword>
<dbReference type="Pfam" id="PF08352">
    <property type="entry name" value="oligo_HPY"/>
    <property type="match status" value="1"/>
</dbReference>
<evidence type="ECO:0000256" key="6">
    <source>
        <dbReference type="ARBA" id="ARBA00022840"/>
    </source>
</evidence>
<organism evidence="9 10">
    <name type="scientific">Paenibacillus zeisoli</name>
    <dbReference type="NCBI Taxonomy" id="2496267"/>
    <lineage>
        <taxon>Bacteria</taxon>
        <taxon>Bacillati</taxon>
        <taxon>Bacillota</taxon>
        <taxon>Bacilli</taxon>
        <taxon>Bacillales</taxon>
        <taxon>Paenibacillaceae</taxon>
        <taxon>Paenibacillus</taxon>
    </lineage>
</organism>
<evidence type="ECO:0000256" key="1">
    <source>
        <dbReference type="ARBA" id="ARBA00004202"/>
    </source>
</evidence>
<dbReference type="OrthoDB" id="9802264at2"/>
<dbReference type="InterPro" id="IPR017871">
    <property type="entry name" value="ABC_transporter-like_CS"/>
</dbReference>
<evidence type="ECO:0000256" key="5">
    <source>
        <dbReference type="ARBA" id="ARBA00022741"/>
    </source>
</evidence>
<dbReference type="GO" id="GO:0016887">
    <property type="term" value="F:ATP hydrolysis activity"/>
    <property type="evidence" value="ECO:0007669"/>
    <property type="project" value="InterPro"/>
</dbReference>
<reference evidence="9 10" key="1">
    <citation type="submission" date="2018-12" db="EMBL/GenBank/DDBJ databases">
        <authorList>
            <person name="Sun L."/>
            <person name="Chen Z."/>
        </authorList>
    </citation>
    <scope>NUCLEOTIDE SEQUENCE [LARGE SCALE GENOMIC DNA]</scope>
    <source>
        <strain evidence="9 10">3-5-3</strain>
    </source>
</reference>
<dbReference type="InterPro" id="IPR003593">
    <property type="entry name" value="AAA+_ATPase"/>
</dbReference>
<keyword evidence="5" id="KW-0547">Nucleotide-binding</keyword>
<evidence type="ECO:0000259" key="8">
    <source>
        <dbReference type="PROSITE" id="PS50893"/>
    </source>
</evidence>
<evidence type="ECO:0000256" key="4">
    <source>
        <dbReference type="ARBA" id="ARBA00022475"/>
    </source>
</evidence>
<dbReference type="InterPro" id="IPR013563">
    <property type="entry name" value="Oligopep_ABC_C"/>
</dbReference>
<evidence type="ECO:0000256" key="3">
    <source>
        <dbReference type="ARBA" id="ARBA00022448"/>
    </source>
</evidence>
<dbReference type="NCBIfam" id="TIGR01727">
    <property type="entry name" value="oligo_HPY"/>
    <property type="match status" value="1"/>
</dbReference>
<comment type="subcellular location">
    <subcellularLocation>
        <location evidence="1">Cell membrane</location>
        <topology evidence="1">Peripheral membrane protein</topology>
    </subcellularLocation>
</comment>
<dbReference type="AlphaFoldDB" id="A0A433XP44"/>
<dbReference type="GO" id="GO:0005524">
    <property type="term" value="F:ATP binding"/>
    <property type="evidence" value="ECO:0007669"/>
    <property type="project" value="UniProtKB-KW"/>
</dbReference>
<protein>
    <submittedName>
        <fullName evidence="9">ABC transporter ATP-binding protein</fullName>
    </submittedName>
</protein>
<dbReference type="InterPro" id="IPR003439">
    <property type="entry name" value="ABC_transporter-like_ATP-bd"/>
</dbReference>
<dbReference type="PANTHER" id="PTHR43297:SF2">
    <property type="entry name" value="DIPEPTIDE TRANSPORT ATP-BINDING PROTEIN DPPD"/>
    <property type="match status" value="1"/>
</dbReference>
<comment type="caution">
    <text evidence="9">The sequence shown here is derived from an EMBL/GenBank/DDBJ whole genome shotgun (WGS) entry which is preliminary data.</text>
</comment>
<dbReference type="SUPFAM" id="SSF52540">
    <property type="entry name" value="P-loop containing nucleoside triphosphate hydrolases"/>
    <property type="match status" value="1"/>
</dbReference>
<dbReference type="Pfam" id="PF00005">
    <property type="entry name" value="ABC_tran"/>
    <property type="match status" value="1"/>
</dbReference>
<keyword evidence="4" id="KW-1003">Cell membrane</keyword>
<dbReference type="RefSeq" id="WP_127197537.1">
    <property type="nucleotide sequence ID" value="NZ_RZNX01000001.1"/>
</dbReference>
<evidence type="ECO:0000313" key="10">
    <source>
        <dbReference type="Proteomes" id="UP000272464"/>
    </source>
</evidence>
<keyword evidence="10" id="KW-1185">Reference proteome</keyword>
<sequence>MTAPLLEIDRLSIGFKTDNGQAVTVVEDLSLTAAEGETICIVGESGSGKSVASQSIMRLLGENAFIQQGEIRFKGDNLLNKSEKELRRIRGKDIAIIFQEPMAALNPVFTVGHQLREAIKLHSKRKGREAKEYAIDLLRRVGISRPESIMNGYPHTLSGGMKQRAVIAMAIASKPQLLIADEPTTALDVTVQAQILQLLKRLQEGSGTTIVLITHDLGVVAEMADKVVVMYAGQIVEQADAESLFDRPLHPYTQGLMHAMPSLQKAAGANDERLLSIPGTVPALNRLPQGCRFHTRCAYTQECCKQSTPPLAAAGENRLVRCWLAVPPTGIEQNATAGGNAI</sequence>
<dbReference type="FunFam" id="3.40.50.300:FF:000016">
    <property type="entry name" value="Oligopeptide ABC transporter ATP-binding component"/>
    <property type="match status" value="1"/>
</dbReference>
<accession>A0A433XP44</accession>
<dbReference type="EMBL" id="RZNX01000001">
    <property type="protein sequence ID" value="RUT35840.1"/>
    <property type="molecule type" value="Genomic_DNA"/>
</dbReference>
<dbReference type="Proteomes" id="UP000272464">
    <property type="component" value="Unassembled WGS sequence"/>
</dbReference>
<dbReference type="Gene3D" id="3.40.50.300">
    <property type="entry name" value="P-loop containing nucleotide triphosphate hydrolases"/>
    <property type="match status" value="1"/>
</dbReference>
<dbReference type="GO" id="GO:0015833">
    <property type="term" value="P:peptide transport"/>
    <property type="evidence" value="ECO:0007669"/>
    <property type="project" value="InterPro"/>
</dbReference>
<dbReference type="InterPro" id="IPR050388">
    <property type="entry name" value="ABC_Ni/Peptide_Import"/>
</dbReference>
<dbReference type="GO" id="GO:0005886">
    <property type="term" value="C:plasma membrane"/>
    <property type="evidence" value="ECO:0007669"/>
    <property type="project" value="UniProtKB-SubCell"/>
</dbReference>
<gene>
    <name evidence="9" type="ORF">EJP77_02165</name>
</gene>
<evidence type="ECO:0000256" key="7">
    <source>
        <dbReference type="ARBA" id="ARBA00023136"/>
    </source>
</evidence>
<keyword evidence="7" id="KW-0472">Membrane</keyword>
<proteinExistence type="inferred from homology"/>
<evidence type="ECO:0000256" key="2">
    <source>
        <dbReference type="ARBA" id="ARBA00005417"/>
    </source>
</evidence>
<dbReference type="SMART" id="SM00382">
    <property type="entry name" value="AAA"/>
    <property type="match status" value="1"/>
</dbReference>
<dbReference type="InterPro" id="IPR027417">
    <property type="entry name" value="P-loop_NTPase"/>
</dbReference>
<dbReference type="PANTHER" id="PTHR43297">
    <property type="entry name" value="OLIGOPEPTIDE TRANSPORT ATP-BINDING PROTEIN APPD"/>
    <property type="match status" value="1"/>
</dbReference>
<dbReference type="PROSITE" id="PS00211">
    <property type="entry name" value="ABC_TRANSPORTER_1"/>
    <property type="match status" value="1"/>
</dbReference>
<dbReference type="CDD" id="cd03257">
    <property type="entry name" value="ABC_NikE_OppD_transporters"/>
    <property type="match status" value="1"/>
</dbReference>
<name>A0A433XP44_9BACL</name>